<keyword evidence="3" id="KW-0472">Membrane</keyword>
<comment type="similarity">
    <text evidence="1">Belongs to the membrane fusion protein (MFP) (TC 8.A.1) family.</text>
</comment>
<proteinExistence type="inferred from homology"/>
<gene>
    <name evidence="10" type="ORF">ACFSTE_02345</name>
</gene>
<dbReference type="InterPro" id="IPR006143">
    <property type="entry name" value="RND_pump_MFP"/>
</dbReference>
<dbReference type="Proteomes" id="UP001597459">
    <property type="component" value="Unassembled WGS sequence"/>
</dbReference>
<feature type="transmembrane region" description="Helical" evidence="3">
    <location>
        <begin position="6"/>
        <end position="22"/>
    </location>
</feature>
<keyword evidence="3" id="KW-0812">Transmembrane</keyword>
<feature type="domain" description="CzcB-like C-terminal circularly permuted SH3-like" evidence="9">
    <location>
        <begin position="334"/>
        <end position="395"/>
    </location>
</feature>
<organism evidence="10 11">
    <name type="scientific">Aquimarina hainanensis</name>
    <dbReference type="NCBI Taxonomy" id="1578017"/>
    <lineage>
        <taxon>Bacteria</taxon>
        <taxon>Pseudomonadati</taxon>
        <taxon>Bacteroidota</taxon>
        <taxon>Flavobacteriia</taxon>
        <taxon>Flavobacteriales</taxon>
        <taxon>Flavobacteriaceae</taxon>
        <taxon>Aquimarina</taxon>
    </lineage>
</organism>
<dbReference type="PANTHER" id="PTHR30097:SF4">
    <property type="entry name" value="SLR6042 PROTEIN"/>
    <property type="match status" value="1"/>
</dbReference>
<feature type="domain" description="CusB-like three alpha-helical bundle" evidence="6">
    <location>
        <begin position="159"/>
        <end position="208"/>
    </location>
</feature>
<evidence type="ECO:0000259" key="6">
    <source>
        <dbReference type="Pfam" id="PF25869"/>
    </source>
</evidence>
<dbReference type="InterPro" id="IPR021782">
    <property type="entry name" value="DUF3347"/>
</dbReference>
<keyword evidence="3" id="KW-1133">Transmembrane helix</keyword>
<evidence type="ECO:0000256" key="3">
    <source>
        <dbReference type="SAM" id="Phobius"/>
    </source>
</evidence>
<dbReference type="InterPro" id="IPR058790">
    <property type="entry name" value="BSH_CusB"/>
</dbReference>
<dbReference type="InterPro" id="IPR058792">
    <property type="entry name" value="Beta-barrel_RND_2"/>
</dbReference>
<comment type="caution">
    <text evidence="10">The sequence shown here is derived from an EMBL/GenBank/DDBJ whole genome shotgun (WGS) entry which is preliminary data.</text>
</comment>
<dbReference type="Pfam" id="PF25954">
    <property type="entry name" value="Beta-barrel_RND_2"/>
    <property type="match status" value="1"/>
</dbReference>
<evidence type="ECO:0000313" key="11">
    <source>
        <dbReference type="Proteomes" id="UP001597459"/>
    </source>
</evidence>
<dbReference type="Gene3D" id="2.40.30.170">
    <property type="match status" value="1"/>
</dbReference>
<evidence type="ECO:0000259" key="9">
    <source>
        <dbReference type="Pfam" id="PF25975"/>
    </source>
</evidence>
<dbReference type="InterPro" id="IPR045800">
    <property type="entry name" value="HMBD"/>
</dbReference>
<dbReference type="Pfam" id="PF25975">
    <property type="entry name" value="CzcB_C"/>
    <property type="match status" value="1"/>
</dbReference>
<evidence type="ECO:0000259" key="8">
    <source>
        <dbReference type="Pfam" id="PF25954"/>
    </source>
</evidence>
<dbReference type="InterPro" id="IPR058649">
    <property type="entry name" value="CzcB_C"/>
</dbReference>
<sequence>MRKYSVYIGILIIGIGIGYVLFGKRAAVASEGVKEHKHTEKEQMWTCSMHPQIMQPEPGDCPICGMDLIPADQTTDGLTSGQFRMTENAMALANIETSVIGKDALTEGAIKLSGVITENEEENAVQTVHFSGRIEKLYVKYTGETVRNGQLLALIYSPELVAAQQELLTAVSLKSAQPALYEAVKRKLASWKLTATQIEEIERSGKVKSNFPVYANVSGVVTEKNIEVGDHLKEGQAMFRIANLNTVWGAFDAYENMISSLKIGQKVIVRTHAFPEESLEATVSFINPVLDKKTRTVTVRVLLKNKDERLKPGMFIEGVIKKNETAKQGGEAILIPKSAVLWTGKRSVVYVKPEHKQAVFEMREVVLGALSGDDYVVISGVSEGEEIVVNGTFTVDASAQLQGKYSMMNRKEEKKKEENIITPVFSEVFQQEMQQIINGYIQVKDALIKGDYQLIKDAGVKNLEVFDNVKTTDFSEKEKGLVSQLKKKTARITTATALGVQQKEFKKLSDAMIEITEGFDQKGRTLFVQFCPMGDENRGAKWLSYEDEVMNPYFAGEMLRCGSVVDTLQKQ</sequence>
<dbReference type="PANTHER" id="PTHR30097">
    <property type="entry name" value="CATION EFFLUX SYSTEM PROTEIN CUSB"/>
    <property type="match status" value="1"/>
</dbReference>
<evidence type="ECO:0000259" key="5">
    <source>
        <dbReference type="Pfam" id="PF19335"/>
    </source>
</evidence>
<evidence type="ECO:0000313" key="10">
    <source>
        <dbReference type="EMBL" id="MFD2589652.1"/>
    </source>
</evidence>
<evidence type="ECO:0000259" key="4">
    <source>
        <dbReference type="Pfam" id="PF11827"/>
    </source>
</evidence>
<feature type="domain" description="CusB-like barrel-sandwich hybrid" evidence="7">
    <location>
        <begin position="130"/>
        <end position="242"/>
    </location>
</feature>
<dbReference type="Pfam" id="PF11827">
    <property type="entry name" value="DUF3347"/>
    <property type="match status" value="1"/>
</dbReference>
<dbReference type="Gene3D" id="2.40.420.20">
    <property type="match status" value="1"/>
</dbReference>
<dbReference type="Pfam" id="PF25919">
    <property type="entry name" value="BSH_CusB"/>
    <property type="match status" value="1"/>
</dbReference>
<feature type="domain" description="DUF3347" evidence="4">
    <location>
        <begin position="436"/>
        <end position="521"/>
    </location>
</feature>
<dbReference type="Pfam" id="PF19335">
    <property type="entry name" value="HMBD"/>
    <property type="match status" value="1"/>
</dbReference>
<keyword evidence="11" id="KW-1185">Reference proteome</keyword>
<dbReference type="NCBIfam" id="TIGR01730">
    <property type="entry name" value="RND_mfp"/>
    <property type="match status" value="1"/>
</dbReference>
<dbReference type="RefSeq" id="WP_378258299.1">
    <property type="nucleotide sequence ID" value="NZ_JBHSJV010000001.1"/>
</dbReference>
<dbReference type="InterPro" id="IPR051909">
    <property type="entry name" value="MFP_Cation_Efflux"/>
</dbReference>
<protein>
    <submittedName>
        <fullName evidence="10">Efflux RND transporter periplasmic adaptor subunit</fullName>
    </submittedName>
</protein>
<dbReference type="Pfam" id="PF25869">
    <property type="entry name" value="3HB_CusB"/>
    <property type="match status" value="1"/>
</dbReference>
<accession>A0ABW5N2D0</accession>
<reference evidence="11" key="1">
    <citation type="journal article" date="2019" name="Int. J. Syst. Evol. Microbiol.">
        <title>The Global Catalogue of Microorganisms (GCM) 10K type strain sequencing project: providing services to taxonomists for standard genome sequencing and annotation.</title>
        <authorList>
            <consortium name="The Broad Institute Genomics Platform"/>
            <consortium name="The Broad Institute Genome Sequencing Center for Infectious Disease"/>
            <person name="Wu L."/>
            <person name="Ma J."/>
        </authorList>
    </citation>
    <scope>NUCLEOTIDE SEQUENCE [LARGE SCALE GENOMIC DNA]</scope>
    <source>
        <strain evidence="11">KCTC 42423</strain>
    </source>
</reference>
<dbReference type="EMBL" id="JBHULX010000001">
    <property type="protein sequence ID" value="MFD2589652.1"/>
    <property type="molecule type" value="Genomic_DNA"/>
</dbReference>
<evidence type="ECO:0000256" key="2">
    <source>
        <dbReference type="ARBA" id="ARBA00022448"/>
    </source>
</evidence>
<evidence type="ECO:0000256" key="1">
    <source>
        <dbReference type="ARBA" id="ARBA00009477"/>
    </source>
</evidence>
<feature type="domain" description="CusB-like beta-barrel" evidence="8">
    <location>
        <begin position="246"/>
        <end position="319"/>
    </location>
</feature>
<dbReference type="SUPFAM" id="SSF111369">
    <property type="entry name" value="HlyD-like secretion proteins"/>
    <property type="match status" value="1"/>
</dbReference>
<evidence type="ECO:0000259" key="7">
    <source>
        <dbReference type="Pfam" id="PF25919"/>
    </source>
</evidence>
<name>A0ABW5N2D0_9FLAO</name>
<dbReference type="InterPro" id="IPR058791">
    <property type="entry name" value="3HB_CusB"/>
</dbReference>
<feature type="domain" description="Heavy metal binding" evidence="5">
    <location>
        <begin position="45"/>
        <end position="71"/>
    </location>
</feature>
<dbReference type="Gene3D" id="6.10.140.730">
    <property type="match status" value="1"/>
</dbReference>
<keyword evidence="2" id="KW-0813">Transport</keyword>